<comment type="caution">
    <text evidence="3">The sequence shown here is derived from an EMBL/GenBank/DDBJ whole genome shotgun (WGS) entry which is preliminary data.</text>
</comment>
<dbReference type="EMBL" id="CAJPDQ010000020">
    <property type="protein sequence ID" value="CAF9923917.1"/>
    <property type="molecule type" value="Genomic_DNA"/>
</dbReference>
<feature type="region of interest" description="Disordered" evidence="1">
    <location>
        <begin position="158"/>
        <end position="220"/>
    </location>
</feature>
<accession>A0A8H3IDE3</accession>
<feature type="region of interest" description="Disordered" evidence="1">
    <location>
        <begin position="35"/>
        <end position="86"/>
    </location>
</feature>
<evidence type="ECO:0000313" key="4">
    <source>
        <dbReference type="Proteomes" id="UP000664169"/>
    </source>
</evidence>
<keyword evidence="2" id="KW-0732">Signal</keyword>
<dbReference type="Proteomes" id="UP000664169">
    <property type="component" value="Unassembled WGS sequence"/>
</dbReference>
<feature type="compositionally biased region" description="Gly residues" evidence="1">
    <location>
        <begin position="185"/>
        <end position="209"/>
    </location>
</feature>
<feature type="compositionally biased region" description="Low complexity" evidence="1">
    <location>
        <begin position="159"/>
        <end position="184"/>
    </location>
</feature>
<feature type="compositionally biased region" description="Gly residues" evidence="1">
    <location>
        <begin position="50"/>
        <end position="61"/>
    </location>
</feature>
<feature type="compositionally biased region" description="Polar residues" evidence="1">
    <location>
        <begin position="40"/>
        <end position="49"/>
    </location>
</feature>
<protein>
    <submittedName>
        <fullName evidence="3">Uncharacterized protein</fullName>
    </submittedName>
</protein>
<feature type="signal peptide" evidence="2">
    <location>
        <begin position="1"/>
        <end position="18"/>
    </location>
</feature>
<gene>
    <name evidence="3" type="ORF">GOMPHAMPRED_003485</name>
</gene>
<evidence type="ECO:0000256" key="1">
    <source>
        <dbReference type="SAM" id="MobiDB-lite"/>
    </source>
</evidence>
<evidence type="ECO:0000256" key="2">
    <source>
        <dbReference type="SAM" id="SignalP"/>
    </source>
</evidence>
<organism evidence="3 4">
    <name type="scientific">Gomphillus americanus</name>
    <dbReference type="NCBI Taxonomy" id="1940652"/>
    <lineage>
        <taxon>Eukaryota</taxon>
        <taxon>Fungi</taxon>
        <taxon>Dikarya</taxon>
        <taxon>Ascomycota</taxon>
        <taxon>Pezizomycotina</taxon>
        <taxon>Lecanoromycetes</taxon>
        <taxon>OSLEUM clade</taxon>
        <taxon>Ostropomycetidae</taxon>
        <taxon>Ostropales</taxon>
        <taxon>Graphidaceae</taxon>
        <taxon>Gomphilloideae</taxon>
        <taxon>Gomphillus</taxon>
    </lineage>
</organism>
<feature type="chain" id="PRO_5034633890" evidence="2">
    <location>
        <begin position="19"/>
        <end position="292"/>
    </location>
</feature>
<evidence type="ECO:0000313" key="3">
    <source>
        <dbReference type="EMBL" id="CAF9923917.1"/>
    </source>
</evidence>
<feature type="compositionally biased region" description="Polar residues" evidence="1">
    <location>
        <begin position="62"/>
        <end position="78"/>
    </location>
</feature>
<dbReference type="AlphaFoldDB" id="A0A8H3IDE3"/>
<proteinExistence type="predicted"/>
<sequence>MKQSIVLALAVTVLGVSANDWDEYSSLRPRFFDSTKSETKVTNTQKSGTSRGGQAKGGKSGNAGNSRGSTGGPQLNRGSNGGKIGAQLTNYGGASMGQTAGTSTGGAFSGTIYQAAPNMFGGGMFDRGSPGASYGAPSIGNIGSSNAGITGSSNYVKPGNSNSANGGSQGGTQSTSGSGLTSSGAAGGGRGGSGGQTGWGGGFSNGVKGGDASNSNSLSASIPMPIRRSLETLHRRALALEDEYTWVIQQKRDLEEALVEREAEPEDEAEDMFQGLTARDIAEYYYLLASEF</sequence>
<name>A0A8H3IDE3_9LECA</name>
<reference evidence="3" key="1">
    <citation type="submission" date="2021-03" db="EMBL/GenBank/DDBJ databases">
        <authorList>
            <person name="Tagirdzhanova G."/>
        </authorList>
    </citation>
    <scope>NUCLEOTIDE SEQUENCE</scope>
</reference>
<keyword evidence="4" id="KW-1185">Reference proteome</keyword>